<comment type="catalytic activity">
    <reaction evidence="1">
        <text>(2S,3R)-3-hydroxybutane-1,2,3-tricarboxylate = pyruvate + succinate</text>
        <dbReference type="Rhea" id="RHEA:16809"/>
        <dbReference type="ChEBI" id="CHEBI:15361"/>
        <dbReference type="ChEBI" id="CHEBI:30031"/>
        <dbReference type="ChEBI" id="CHEBI:57429"/>
        <dbReference type="EC" id="4.1.3.30"/>
    </reaction>
</comment>
<dbReference type="GO" id="GO:0019752">
    <property type="term" value="P:carboxylic acid metabolic process"/>
    <property type="evidence" value="ECO:0007669"/>
    <property type="project" value="InterPro"/>
</dbReference>
<dbReference type="EMBL" id="LFMY01000001">
    <property type="protein sequence ID" value="OKL63739.1"/>
    <property type="molecule type" value="Genomic_DNA"/>
</dbReference>
<comment type="cofactor">
    <cofactor evidence="6">
        <name>Mg(2+)</name>
        <dbReference type="ChEBI" id="CHEBI:18420"/>
    </cofactor>
    <text evidence="6">Can also use Mn(2+) ion.</text>
</comment>
<evidence type="ECO:0000256" key="5">
    <source>
        <dbReference type="PIRNR" id="PIRNR001362"/>
    </source>
</evidence>
<dbReference type="InterPro" id="IPR015813">
    <property type="entry name" value="Pyrv/PenolPyrv_kinase-like_dom"/>
</dbReference>
<proteinExistence type="inferred from homology"/>
<comment type="similarity">
    <text evidence="2 5">Belongs to the isocitrate lyase/PEP mutase superfamily. Isocitrate lyase family.</text>
</comment>
<evidence type="ECO:0000256" key="2">
    <source>
        <dbReference type="ARBA" id="ARBA00005704"/>
    </source>
</evidence>
<dbReference type="Gene3D" id="3.20.20.60">
    <property type="entry name" value="Phosphoenolpyruvate-binding domains"/>
    <property type="match status" value="1"/>
</dbReference>
<name>A0A225B6I2_TALAT</name>
<keyword evidence="6" id="KW-0479">Metal-binding</keyword>
<evidence type="ECO:0000313" key="8">
    <source>
        <dbReference type="Proteomes" id="UP000214365"/>
    </source>
</evidence>
<dbReference type="SUPFAM" id="SSF51621">
    <property type="entry name" value="Phosphoenolpyruvate/pyruvate domain"/>
    <property type="match status" value="1"/>
</dbReference>
<dbReference type="GO" id="GO:0046872">
    <property type="term" value="F:metal ion binding"/>
    <property type="evidence" value="ECO:0007669"/>
    <property type="project" value="UniProtKB-KW"/>
</dbReference>
<dbReference type="GeneID" id="30999982"/>
<dbReference type="STRING" id="1441469.A0A225B6I2"/>
<comment type="subunit">
    <text evidence="3">Homotetramer.</text>
</comment>
<dbReference type="OrthoDB" id="4078635at2759"/>
<organism evidence="7 8">
    <name type="scientific">Talaromyces atroroseus</name>
    <dbReference type="NCBI Taxonomy" id="1441469"/>
    <lineage>
        <taxon>Eukaryota</taxon>
        <taxon>Fungi</taxon>
        <taxon>Dikarya</taxon>
        <taxon>Ascomycota</taxon>
        <taxon>Pezizomycotina</taxon>
        <taxon>Eurotiomycetes</taxon>
        <taxon>Eurotiomycetidae</taxon>
        <taxon>Eurotiales</taxon>
        <taxon>Trichocomaceae</taxon>
        <taxon>Talaromyces</taxon>
        <taxon>Talaromyces sect. Trachyspermi</taxon>
    </lineage>
</organism>
<dbReference type="InterPro" id="IPR040442">
    <property type="entry name" value="Pyrv_kinase-like_dom_sf"/>
</dbReference>
<dbReference type="RefSeq" id="XP_020123860.1">
    <property type="nucleotide sequence ID" value="XM_020260010.1"/>
</dbReference>
<dbReference type="GO" id="GO:0004451">
    <property type="term" value="F:isocitrate lyase activity"/>
    <property type="evidence" value="ECO:0007669"/>
    <property type="project" value="InterPro"/>
</dbReference>
<evidence type="ECO:0000256" key="6">
    <source>
        <dbReference type="PIRSR" id="PIRSR001362-3"/>
    </source>
</evidence>
<dbReference type="Pfam" id="PF00463">
    <property type="entry name" value="ICL"/>
    <property type="match status" value="1"/>
</dbReference>
<dbReference type="InterPro" id="IPR006254">
    <property type="entry name" value="Isocitrate_lyase"/>
</dbReference>
<dbReference type="Gene3D" id="1.10.10.850">
    <property type="match status" value="1"/>
</dbReference>
<evidence type="ECO:0000256" key="4">
    <source>
        <dbReference type="ARBA" id="ARBA00023239"/>
    </source>
</evidence>
<dbReference type="PANTHER" id="PTHR21631:SF3">
    <property type="entry name" value="BIFUNCTIONAL GLYOXYLATE CYCLE PROTEIN"/>
    <property type="match status" value="1"/>
</dbReference>
<sequence>MAIIEIDLDAEQAAFEKEVAEVEAWWKSPRHAALRRARRVVMLRHSQRREYASSTQAMKLWNILQEHLRNGTHELTYGATDPVVIGQMAKYQQTVYVSGAVCGTTRVLEPGIDHADYPWDTVPKIIDQIYHSQMWNDQRQRNLRMSRTREERSKMPFVDYMAPIIADGDMGFGGLTSTIKMAKAFVEAGVAMIHVDDLASGMKRFTIGQGRTLVPISEYESRLCAVRMQFDIMGADTMLLLRSDCIKAEFITSCIDPRDHEYIVGATAQNIEPFTAAMTRAIEGGETNPVVVRKQWAQTAGLMTFDDAVKSQADSEDQYLSYNAEISKAETALSLAQRREKARQALGKDVYFDWELPRSLQGQYMYKWSVKAAIERCLAAAPFGDLSWPRMDFPDEKIVSEIHNAVRAHYPNRMFGYGYTNTYDWEGNGFSLQDIKEYPSRVAKHGAVFQIQPTWPIQGFRHYADQCCEVLHRDGIAGYYEEIQKPALARPGIGGDSTLELSGAYLADAFFATIGARDT</sequence>
<dbReference type="GO" id="GO:0046421">
    <property type="term" value="F:methylisocitrate lyase activity"/>
    <property type="evidence" value="ECO:0007669"/>
    <property type="project" value="UniProtKB-EC"/>
</dbReference>
<accession>A0A225B6I2</accession>
<gene>
    <name evidence="7" type="ORF">UA08_00227</name>
</gene>
<dbReference type="Proteomes" id="UP000214365">
    <property type="component" value="Unassembled WGS sequence"/>
</dbReference>
<protein>
    <recommendedName>
        <fullName evidence="5">Isocitrate lyase</fullName>
    </recommendedName>
</protein>
<feature type="binding site" evidence="6">
    <location>
        <position position="167"/>
    </location>
    <ligand>
        <name>Mg(2+)</name>
        <dbReference type="ChEBI" id="CHEBI:18420"/>
    </ligand>
</feature>
<comment type="caution">
    <text evidence="7">The sequence shown here is derived from an EMBL/GenBank/DDBJ whole genome shotgun (WGS) entry which is preliminary data.</text>
</comment>
<keyword evidence="4 5" id="KW-0456">Lyase</keyword>
<dbReference type="NCBIfam" id="TIGR01346">
    <property type="entry name" value="isocit_lyase"/>
    <property type="match status" value="1"/>
</dbReference>
<evidence type="ECO:0000256" key="1">
    <source>
        <dbReference type="ARBA" id="ARBA00001050"/>
    </source>
</evidence>
<evidence type="ECO:0000256" key="3">
    <source>
        <dbReference type="ARBA" id="ARBA00011881"/>
    </source>
</evidence>
<keyword evidence="6" id="KW-0460">Magnesium</keyword>
<dbReference type="PIRSF" id="PIRSF001362">
    <property type="entry name" value="Isocit_lyase"/>
    <property type="match status" value="1"/>
</dbReference>
<dbReference type="PANTHER" id="PTHR21631">
    <property type="entry name" value="ISOCITRATE LYASE/MALATE SYNTHASE"/>
    <property type="match status" value="1"/>
</dbReference>
<keyword evidence="8" id="KW-1185">Reference proteome</keyword>
<dbReference type="AlphaFoldDB" id="A0A225B6I2"/>
<reference evidence="7 8" key="1">
    <citation type="submission" date="2015-06" db="EMBL/GenBank/DDBJ databases">
        <title>Talaromyces atroroseus IBT 11181 draft genome.</title>
        <authorList>
            <person name="Rasmussen K.B."/>
            <person name="Rasmussen S."/>
            <person name="Petersen B."/>
            <person name="Sicheritz-Ponten T."/>
            <person name="Mortensen U.H."/>
            <person name="Thrane U."/>
        </authorList>
    </citation>
    <scope>NUCLEOTIDE SEQUENCE [LARGE SCALE GENOMIC DNA]</scope>
    <source>
        <strain evidence="7 8">IBT 11181</strain>
    </source>
</reference>
<evidence type="ECO:0000313" key="7">
    <source>
        <dbReference type="EMBL" id="OKL63739.1"/>
    </source>
</evidence>